<evidence type="ECO:0000313" key="2">
    <source>
        <dbReference type="EMBL" id="ORX85422.1"/>
    </source>
</evidence>
<dbReference type="PANTHER" id="PTHR28125:SF3">
    <property type="entry name" value="TRANSCRIPTION REGULATOR RUA1 C-TERMINAL DOMAIN-CONTAINING PROTEIN"/>
    <property type="match status" value="1"/>
</dbReference>
<accession>A0A1Y1XI98</accession>
<evidence type="ECO:0000259" key="1">
    <source>
        <dbReference type="Pfam" id="PF14616"/>
    </source>
</evidence>
<sequence>RQQKVRFKGDIYTPKLVRYSGNAKEGFCDQCNPGRWLQLKNSAYWYHKQFFHGISSVSGKPFHPPLATKV</sequence>
<organism evidence="2 3">
    <name type="scientific">Anaeromyces robustus</name>
    <dbReference type="NCBI Taxonomy" id="1754192"/>
    <lineage>
        <taxon>Eukaryota</taxon>
        <taxon>Fungi</taxon>
        <taxon>Fungi incertae sedis</taxon>
        <taxon>Chytridiomycota</taxon>
        <taxon>Chytridiomycota incertae sedis</taxon>
        <taxon>Neocallimastigomycetes</taxon>
        <taxon>Neocallimastigales</taxon>
        <taxon>Neocallimastigaceae</taxon>
        <taxon>Anaeromyces</taxon>
    </lineage>
</organism>
<dbReference type="OrthoDB" id="5595379at2759"/>
<dbReference type="EMBL" id="MCFG01000036">
    <property type="protein sequence ID" value="ORX85422.1"/>
    <property type="molecule type" value="Genomic_DNA"/>
</dbReference>
<dbReference type="AlphaFoldDB" id="A0A1Y1XI98"/>
<name>A0A1Y1XI98_9FUNG</name>
<keyword evidence="3" id="KW-1185">Reference proteome</keyword>
<feature type="non-terminal residue" evidence="2">
    <location>
        <position position="70"/>
    </location>
</feature>
<comment type="caution">
    <text evidence="2">The sequence shown here is derived from an EMBL/GenBank/DDBJ whole genome shotgun (WGS) entry which is preliminary data.</text>
</comment>
<reference evidence="2 3" key="1">
    <citation type="submission" date="2016-08" db="EMBL/GenBank/DDBJ databases">
        <title>A Parts List for Fungal Cellulosomes Revealed by Comparative Genomics.</title>
        <authorList>
            <consortium name="DOE Joint Genome Institute"/>
            <person name="Haitjema C.H."/>
            <person name="Gilmore S.P."/>
            <person name="Henske J.K."/>
            <person name="Solomon K.V."/>
            <person name="De Groot R."/>
            <person name="Kuo A."/>
            <person name="Mondo S.J."/>
            <person name="Salamov A.A."/>
            <person name="Labutti K."/>
            <person name="Zhao Z."/>
            <person name="Chiniquy J."/>
            <person name="Barry K."/>
            <person name="Brewer H.M."/>
            <person name="Purvine S.O."/>
            <person name="Wright A.T."/>
            <person name="Boxma B."/>
            <person name="Van Alen T."/>
            <person name="Hackstein J.H."/>
            <person name="Baker S.E."/>
            <person name="Grigoriev I.V."/>
            <person name="O'Malley M.A."/>
        </authorList>
    </citation>
    <scope>NUCLEOTIDE SEQUENCE [LARGE SCALE GENOMIC DNA]</scope>
    <source>
        <strain evidence="2 3">S4</strain>
    </source>
</reference>
<dbReference type="InterPro" id="IPR028012">
    <property type="entry name" value="Rua1_C"/>
</dbReference>
<feature type="non-terminal residue" evidence="2">
    <location>
        <position position="1"/>
    </location>
</feature>
<feature type="domain" description="Transcription regulator Rua1 C-terminal" evidence="1">
    <location>
        <begin position="9"/>
        <end position="68"/>
    </location>
</feature>
<dbReference type="PANTHER" id="PTHR28125">
    <property type="entry name" value="MEIOTIC EXPRESSION UP-REGULATED PROTEIN 26"/>
    <property type="match status" value="1"/>
</dbReference>
<evidence type="ECO:0000313" key="3">
    <source>
        <dbReference type="Proteomes" id="UP000193944"/>
    </source>
</evidence>
<protein>
    <recommendedName>
        <fullName evidence="1">Transcription regulator Rua1 C-terminal domain-containing protein</fullName>
    </recommendedName>
</protein>
<dbReference type="Proteomes" id="UP000193944">
    <property type="component" value="Unassembled WGS sequence"/>
</dbReference>
<gene>
    <name evidence="2" type="ORF">BCR32DRAFT_196734</name>
</gene>
<proteinExistence type="predicted"/>
<dbReference type="Pfam" id="PF14616">
    <property type="entry name" value="Rua1_C"/>
    <property type="match status" value="1"/>
</dbReference>
<reference evidence="2 3" key="2">
    <citation type="submission" date="2016-08" db="EMBL/GenBank/DDBJ databases">
        <title>Pervasive Adenine N6-methylation of Active Genes in Fungi.</title>
        <authorList>
            <consortium name="DOE Joint Genome Institute"/>
            <person name="Mondo S.J."/>
            <person name="Dannebaum R.O."/>
            <person name="Kuo R.C."/>
            <person name="Labutti K."/>
            <person name="Haridas S."/>
            <person name="Kuo A."/>
            <person name="Salamov A."/>
            <person name="Ahrendt S.R."/>
            <person name="Lipzen A."/>
            <person name="Sullivan W."/>
            <person name="Andreopoulos W.B."/>
            <person name="Clum A."/>
            <person name="Lindquist E."/>
            <person name="Daum C."/>
            <person name="Ramamoorthy G.K."/>
            <person name="Gryganskyi A."/>
            <person name="Culley D."/>
            <person name="Magnuson J.K."/>
            <person name="James T.Y."/>
            <person name="O'Malley M.A."/>
            <person name="Stajich J.E."/>
            <person name="Spatafora J.W."/>
            <person name="Visel A."/>
            <person name="Grigoriev I.V."/>
        </authorList>
    </citation>
    <scope>NUCLEOTIDE SEQUENCE [LARGE SCALE GENOMIC DNA]</scope>
    <source>
        <strain evidence="2 3">S4</strain>
    </source>
</reference>